<protein>
    <recommendedName>
        <fullName evidence="3">SnoaL-like domain-containing protein</fullName>
    </recommendedName>
</protein>
<evidence type="ECO:0000313" key="2">
    <source>
        <dbReference type="Proteomes" id="UP001428817"/>
    </source>
</evidence>
<gene>
    <name evidence="1" type="ORF">GCM10023321_10100</name>
</gene>
<reference evidence="2" key="1">
    <citation type="journal article" date="2019" name="Int. J. Syst. Evol. Microbiol.">
        <title>The Global Catalogue of Microorganisms (GCM) 10K type strain sequencing project: providing services to taxonomists for standard genome sequencing and annotation.</title>
        <authorList>
            <consortium name="The Broad Institute Genomics Platform"/>
            <consortium name="The Broad Institute Genome Sequencing Center for Infectious Disease"/>
            <person name="Wu L."/>
            <person name="Ma J."/>
        </authorList>
    </citation>
    <scope>NUCLEOTIDE SEQUENCE [LARGE SCALE GENOMIC DNA]</scope>
    <source>
        <strain evidence="2">JCM 18303</strain>
    </source>
</reference>
<organism evidence="1 2">
    <name type="scientific">Pseudonocardia eucalypti</name>
    <dbReference type="NCBI Taxonomy" id="648755"/>
    <lineage>
        <taxon>Bacteria</taxon>
        <taxon>Bacillati</taxon>
        <taxon>Actinomycetota</taxon>
        <taxon>Actinomycetes</taxon>
        <taxon>Pseudonocardiales</taxon>
        <taxon>Pseudonocardiaceae</taxon>
        <taxon>Pseudonocardia</taxon>
    </lineage>
</organism>
<evidence type="ECO:0008006" key="3">
    <source>
        <dbReference type="Google" id="ProtNLM"/>
    </source>
</evidence>
<proteinExistence type="predicted"/>
<name>A0ABP9PKP5_9PSEU</name>
<dbReference type="EMBL" id="BAABJP010000004">
    <property type="protein sequence ID" value="GAA5148190.1"/>
    <property type="molecule type" value="Genomic_DNA"/>
</dbReference>
<dbReference type="Proteomes" id="UP001428817">
    <property type="component" value="Unassembled WGS sequence"/>
</dbReference>
<evidence type="ECO:0000313" key="1">
    <source>
        <dbReference type="EMBL" id="GAA5148190.1"/>
    </source>
</evidence>
<accession>A0ABP9PKP5</accession>
<comment type="caution">
    <text evidence="1">The sequence shown here is derived from an EMBL/GenBank/DDBJ whole genome shotgun (WGS) entry which is preliminary data.</text>
</comment>
<keyword evidence="2" id="KW-1185">Reference proteome</keyword>
<sequence>MSLTRETVIMSNVRSSDEGPLPPYVTAKEAWWQPGVAGPSRARAVWVHLDRLFPDDPELRRQVVVDGLDLNRRARGLLARWWRGSRGQWLGEVTYTMHFIDGRENTLLWRDQLVPAFALTPRADNRPLQD</sequence>